<gene>
    <name evidence="2" type="ORF">BS101_19490</name>
</gene>
<dbReference type="EMBL" id="CP018335">
    <property type="protein sequence ID" value="APM40747.1"/>
    <property type="molecule type" value="Genomic_DNA"/>
</dbReference>
<reference evidence="2 3" key="1">
    <citation type="submission" date="2016-12" db="EMBL/GenBank/DDBJ databases">
        <title>Complete genome sequence of Clostridium kluyveri JZZ isolated from the pit mud of a Chinese flavor liquor-making factory.</title>
        <authorList>
            <person name="Wang Y."/>
        </authorList>
    </citation>
    <scope>NUCLEOTIDE SEQUENCE [LARGE SCALE GENOMIC DNA]</scope>
    <source>
        <strain evidence="2 3">JZZ</strain>
    </source>
</reference>
<dbReference type="InterPro" id="IPR053281">
    <property type="entry name" value="Double_zinc_ribbon"/>
</dbReference>
<dbReference type="InterPro" id="IPR031493">
    <property type="entry name" value="Zinc_ribbon_15"/>
</dbReference>
<sequence length="120" mass="14301">MFFIGIFGIENKNKNILTNRNNICPLCNAYGSYDILKSYNYFHIFFIPLWKWNTRYLIRTHCCMKFCTLDDNIGLRIENGEMVEIKREYIHCDNNHNLCPHCSSQIEPGFHYCPHCGKRI</sequence>
<dbReference type="Proteomes" id="UP000184604">
    <property type="component" value="Chromosome"/>
</dbReference>
<dbReference type="Pfam" id="PF17032">
    <property type="entry name" value="Zn_ribbon_15"/>
    <property type="match status" value="1"/>
</dbReference>
<proteinExistence type="predicted"/>
<protein>
    <recommendedName>
        <fullName evidence="1">Zinc-ribbon 15 domain-containing protein</fullName>
    </recommendedName>
</protein>
<dbReference type="RefSeq" id="WP_073540309.1">
    <property type="nucleotide sequence ID" value="NZ_CP018335.1"/>
</dbReference>
<organism evidence="2 3">
    <name type="scientific">Clostridium kluyveri</name>
    <dbReference type="NCBI Taxonomy" id="1534"/>
    <lineage>
        <taxon>Bacteria</taxon>
        <taxon>Bacillati</taxon>
        <taxon>Bacillota</taxon>
        <taxon>Clostridia</taxon>
        <taxon>Eubacteriales</taxon>
        <taxon>Clostridiaceae</taxon>
        <taxon>Clostridium</taxon>
    </lineage>
</organism>
<dbReference type="OrthoDB" id="4377018at2"/>
<evidence type="ECO:0000259" key="1">
    <source>
        <dbReference type="Pfam" id="PF17032"/>
    </source>
</evidence>
<dbReference type="AlphaFoldDB" id="A0A1L5FCN5"/>
<dbReference type="PANTHER" id="PTHR36718">
    <property type="entry name" value="OS05G0435400 PROTEIN"/>
    <property type="match status" value="1"/>
</dbReference>
<feature type="domain" description="Zinc-ribbon 15" evidence="1">
    <location>
        <begin position="23"/>
        <end position="117"/>
    </location>
</feature>
<dbReference type="PANTHER" id="PTHR36718:SF1">
    <property type="entry name" value="DOUBLE ZINC RIBBON PROTEIN MJ0416"/>
    <property type="match status" value="1"/>
</dbReference>
<evidence type="ECO:0000313" key="2">
    <source>
        <dbReference type="EMBL" id="APM40747.1"/>
    </source>
</evidence>
<evidence type="ECO:0000313" key="3">
    <source>
        <dbReference type="Proteomes" id="UP000184604"/>
    </source>
</evidence>
<name>A0A1L5FCN5_CLOKL</name>
<accession>A0A1L5FCN5</accession>